<keyword evidence="3" id="KW-1185">Reference proteome</keyword>
<evidence type="ECO:0000256" key="1">
    <source>
        <dbReference type="SAM" id="MobiDB-lite"/>
    </source>
</evidence>
<dbReference type="AlphaFoldDB" id="A0AAV3PYX6"/>
<protein>
    <submittedName>
        <fullName evidence="2">Uncharacterized protein</fullName>
    </submittedName>
</protein>
<reference evidence="2 3" key="1">
    <citation type="submission" date="2024-01" db="EMBL/GenBank/DDBJ databases">
        <title>The complete chloroplast genome sequence of Lithospermum erythrorhizon: insights into the phylogenetic relationship among Boraginaceae species and the maternal lineages of purple gromwells.</title>
        <authorList>
            <person name="Okada T."/>
            <person name="Watanabe K."/>
        </authorList>
    </citation>
    <scope>NUCLEOTIDE SEQUENCE [LARGE SCALE GENOMIC DNA]</scope>
</reference>
<comment type="caution">
    <text evidence="2">The sequence shown here is derived from an EMBL/GenBank/DDBJ whole genome shotgun (WGS) entry which is preliminary data.</text>
</comment>
<dbReference type="EMBL" id="BAABME010002967">
    <property type="protein sequence ID" value="GAA0156865.1"/>
    <property type="molecule type" value="Genomic_DNA"/>
</dbReference>
<evidence type="ECO:0000313" key="3">
    <source>
        <dbReference type="Proteomes" id="UP001454036"/>
    </source>
</evidence>
<evidence type="ECO:0000313" key="2">
    <source>
        <dbReference type="EMBL" id="GAA0156865.1"/>
    </source>
</evidence>
<feature type="region of interest" description="Disordered" evidence="1">
    <location>
        <begin position="89"/>
        <end position="143"/>
    </location>
</feature>
<proteinExistence type="predicted"/>
<accession>A0AAV3PYX6</accession>
<gene>
    <name evidence="2" type="ORF">LIER_14254</name>
</gene>
<name>A0AAV3PYX6_LITER</name>
<dbReference type="Proteomes" id="UP001454036">
    <property type="component" value="Unassembled WGS sequence"/>
</dbReference>
<sequence length="247" mass="27289">MAYPRADLLRGSAFSRLQGDLRKWKEVKEGRIEYLTSLKTSSGNVFLKIENKQLLPRPPRDSKLQSGSDASGHWVLSRHPIFLCVSQAGDEPGVDQASGHTTGRVPRRCSEPTGGPEPHGHNGEASATGHEDSGIHYRGYGGRSLQQNHRPACIIAIRGGGIPYTSQDEVPSIPWDGRDTGELEKARGCNLASTKQIKAQVEVDYTSQRPEGSKDRNVCTLEVLEEGPKRRRGHEEIRSILFDERDT</sequence>
<organism evidence="2 3">
    <name type="scientific">Lithospermum erythrorhizon</name>
    <name type="common">Purple gromwell</name>
    <name type="synonym">Lithospermum officinale var. erythrorhizon</name>
    <dbReference type="NCBI Taxonomy" id="34254"/>
    <lineage>
        <taxon>Eukaryota</taxon>
        <taxon>Viridiplantae</taxon>
        <taxon>Streptophyta</taxon>
        <taxon>Embryophyta</taxon>
        <taxon>Tracheophyta</taxon>
        <taxon>Spermatophyta</taxon>
        <taxon>Magnoliopsida</taxon>
        <taxon>eudicotyledons</taxon>
        <taxon>Gunneridae</taxon>
        <taxon>Pentapetalae</taxon>
        <taxon>asterids</taxon>
        <taxon>lamiids</taxon>
        <taxon>Boraginales</taxon>
        <taxon>Boraginaceae</taxon>
        <taxon>Boraginoideae</taxon>
        <taxon>Lithospermeae</taxon>
        <taxon>Lithospermum</taxon>
    </lineage>
</organism>